<dbReference type="AlphaFoldDB" id="A0AB73IES5"/>
<evidence type="ECO:0000313" key="2">
    <source>
        <dbReference type="Proteomes" id="UP001229486"/>
    </source>
</evidence>
<gene>
    <name evidence="1" type="ORF">J2793_003858</name>
</gene>
<reference evidence="1" key="1">
    <citation type="submission" date="2023-07" db="EMBL/GenBank/DDBJ databases">
        <title>Sorghum-associated microbial communities from plants grown in Nebraska, USA.</title>
        <authorList>
            <person name="Schachtman D."/>
        </authorList>
    </citation>
    <scope>NUCLEOTIDE SEQUENCE</scope>
    <source>
        <strain evidence="1">DS1061</strain>
    </source>
</reference>
<dbReference type="Proteomes" id="UP001229486">
    <property type="component" value="Unassembled WGS sequence"/>
</dbReference>
<sequence length="35" mass="4013">MSGNLFSTAEEMVELSGKRKHHSQAKFFVRWASNT</sequence>
<organism evidence="1 2">
    <name type="scientific">Paraburkholderia caledonica</name>
    <dbReference type="NCBI Taxonomy" id="134536"/>
    <lineage>
        <taxon>Bacteria</taxon>
        <taxon>Pseudomonadati</taxon>
        <taxon>Pseudomonadota</taxon>
        <taxon>Betaproteobacteria</taxon>
        <taxon>Burkholderiales</taxon>
        <taxon>Burkholderiaceae</taxon>
        <taxon>Paraburkholderia</taxon>
    </lineage>
</organism>
<proteinExistence type="predicted"/>
<comment type="caution">
    <text evidence="1">The sequence shown here is derived from an EMBL/GenBank/DDBJ whole genome shotgun (WGS) entry which is preliminary data.</text>
</comment>
<evidence type="ECO:0000313" key="1">
    <source>
        <dbReference type="EMBL" id="MDP9648412.1"/>
    </source>
</evidence>
<name>A0AB73IES5_9BURK</name>
<accession>A0AB73IES5</accession>
<dbReference type="EMBL" id="JAURTK010000004">
    <property type="protein sequence ID" value="MDP9648412.1"/>
    <property type="molecule type" value="Genomic_DNA"/>
</dbReference>
<protein>
    <submittedName>
        <fullName evidence="1">Uncharacterized protein</fullName>
    </submittedName>
</protein>